<dbReference type="InterPro" id="IPR005825">
    <property type="entry name" value="Ribosomal_uL24_CS"/>
</dbReference>
<accession>A0AA38NXN3</accession>
<dbReference type="GO" id="GO:0003735">
    <property type="term" value="F:structural constituent of ribosome"/>
    <property type="evidence" value="ECO:0007669"/>
    <property type="project" value="InterPro"/>
</dbReference>
<protein>
    <recommendedName>
        <fullName evidence="3">Chromatin elongation factor spt5</fullName>
    </recommendedName>
</protein>
<dbReference type="AlphaFoldDB" id="A0AA38NXN3"/>
<dbReference type="EMBL" id="MU806984">
    <property type="protein sequence ID" value="KAJ3832363.1"/>
    <property type="molecule type" value="Genomic_DNA"/>
</dbReference>
<evidence type="ECO:0008006" key="3">
    <source>
        <dbReference type="Google" id="ProtNLM"/>
    </source>
</evidence>
<evidence type="ECO:0000313" key="2">
    <source>
        <dbReference type="Proteomes" id="UP001163846"/>
    </source>
</evidence>
<gene>
    <name evidence="1" type="ORF">F5878DRAFT_548297</name>
</gene>
<organism evidence="1 2">
    <name type="scientific">Lentinula raphanica</name>
    <dbReference type="NCBI Taxonomy" id="153919"/>
    <lineage>
        <taxon>Eukaryota</taxon>
        <taxon>Fungi</taxon>
        <taxon>Dikarya</taxon>
        <taxon>Basidiomycota</taxon>
        <taxon>Agaricomycotina</taxon>
        <taxon>Agaricomycetes</taxon>
        <taxon>Agaricomycetidae</taxon>
        <taxon>Agaricales</taxon>
        <taxon>Marasmiineae</taxon>
        <taxon>Omphalotaceae</taxon>
        <taxon>Lentinula</taxon>
    </lineage>
</organism>
<dbReference type="GO" id="GO:0006412">
    <property type="term" value="P:translation"/>
    <property type="evidence" value="ECO:0007669"/>
    <property type="project" value="InterPro"/>
</dbReference>
<comment type="caution">
    <text evidence="1">The sequence shown here is derived from an EMBL/GenBank/DDBJ whole genome shotgun (WGS) entry which is preliminary data.</text>
</comment>
<reference evidence="1" key="1">
    <citation type="submission" date="2022-08" db="EMBL/GenBank/DDBJ databases">
        <authorList>
            <consortium name="DOE Joint Genome Institute"/>
            <person name="Min B."/>
            <person name="Riley R."/>
            <person name="Sierra-Patev S."/>
            <person name="Naranjo-Ortiz M."/>
            <person name="Looney B."/>
            <person name="Konkel Z."/>
            <person name="Slot J.C."/>
            <person name="Sakamoto Y."/>
            <person name="Steenwyk J.L."/>
            <person name="Rokas A."/>
            <person name="Carro J."/>
            <person name="Camarero S."/>
            <person name="Ferreira P."/>
            <person name="Molpeceres G."/>
            <person name="Ruiz-Duenas F.J."/>
            <person name="Serrano A."/>
            <person name="Henrissat B."/>
            <person name="Drula E."/>
            <person name="Hughes K.W."/>
            <person name="Mata J.L."/>
            <person name="Ishikawa N.K."/>
            <person name="Vargas-Isla R."/>
            <person name="Ushijima S."/>
            <person name="Smith C.A."/>
            <person name="Ahrendt S."/>
            <person name="Andreopoulos W."/>
            <person name="He G."/>
            <person name="Labutti K."/>
            <person name="Lipzen A."/>
            <person name="Ng V."/>
            <person name="Sandor L."/>
            <person name="Barry K."/>
            <person name="Martinez A.T."/>
            <person name="Xiao Y."/>
            <person name="Gibbons J.G."/>
            <person name="Terashima K."/>
            <person name="Hibbett D.S."/>
            <person name="Grigoriev I.V."/>
        </authorList>
    </citation>
    <scope>NUCLEOTIDE SEQUENCE</scope>
    <source>
        <strain evidence="1">TFB9207</strain>
    </source>
</reference>
<dbReference type="PROSITE" id="PS01108">
    <property type="entry name" value="RIBOSOMAL_L24"/>
    <property type="match status" value="1"/>
</dbReference>
<keyword evidence="2" id="KW-1185">Reference proteome</keyword>
<dbReference type="GO" id="GO:0005840">
    <property type="term" value="C:ribosome"/>
    <property type="evidence" value="ECO:0007669"/>
    <property type="project" value="InterPro"/>
</dbReference>
<sequence>MVGAEKHVSPSGEYYTYGNEVFQSGLIFKFCTPASLSVARGISGQNRKLLIESRNAYVLARQHSMPIPEHWRFDEGDEVAILVEQWDIGSIGSTLYGLVKLVLDRSCEVEVTLDHSTKEIRNVGMEMLLKNVSPGDYVEVLAGAHAKLCGLIGEKNGRVIGLIPDNAYSVTVWVDVNSVGKADPPGYIAQSRSAWMDLQVIITNADLHQRLEGRIKRIWPDGHGSVRILVYVPTSDCSIELDYTQVVEAG</sequence>
<evidence type="ECO:0000313" key="1">
    <source>
        <dbReference type="EMBL" id="KAJ3832363.1"/>
    </source>
</evidence>
<proteinExistence type="predicted"/>
<dbReference type="Proteomes" id="UP001163846">
    <property type="component" value="Unassembled WGS sequence"/>
</dbReference>
<name>A0AA38NXN3_9AGAR</name>